<gene>
    <name evidence="14" type="primary">atpE</name>
    <name evidence="16" type="ORF">C7437_102350</name>
</gene>
<reference evidence="16 17" key="1">
    <citation type="submission" date="2018-06" db="EMBL/GenBank/DDBJ databases">
        <title>Genomic Encyclopedia of Type Strains, Phase IV (KMG-IV): sequencing the most valuable type-strain genomes for metagenomic binning, comparative biology and taxonomic classification.</title>
        <authorList>
            <person name="Goeker M."/>
        </authorList>
    </citation>
    <scope>NUCLEOTIDE SEQUENCE [LARGE SCALE GENOMIC DNA]</scope>
    <source>
        <strain evidence="16 17">DSM 5</strain>
    </source>
</reference>
<dbReference type="GO" id="GO:0046933">
    <property type="term" value="F:proton-transporting ATP synthase activity, rotational mechanism"/>
    <property type="evidence" value="ECO:0007669"/>
    <property type="project" value="UniProtKB-UniRule"/>
</dbReference>
<dbReference type="AlphaFoldDB" id="A0A2W7MGA4"/>
<dbReference type="PRINTS" id="PR00124">
    <property type="entry name" value="ATPASEC"/>
</dbReference>
<keyword evidence="9 14" id="KW-0406">Ion transport</keyword>
<comment type="subcellular location">
    <subcellularLocation>
        <location evidence="14">Cell membrane</location>
        <topology evidence="14">Multi-pass membrane protein</topology>
    </subcellularLocation>
    <subcellularLocation>
        <location evidence="1">Membrane</location>
        <topology evidence="1">Multi-pass membrane protein</topology>
    </subcellularLocation>
</comment>
<organism evidence="16 17">
    <name type="scientific">Psychrobacillus insolitus</name>
    <dbReference type="NCBI Taxonomy" id="1461"/>
    <lineage>
        <taxon>Bacteria</taxon>
        <taxon>Bacillati</taxon>
        <taxon>Bacillota</taxon>
        <taxon>Bacilli</taxon>
        <taxon>Bacillales</taxon>
        <taxon>Bacillaceae</taxon>
        <taxon>Psychrobacillus</taxon>
    </lineage>
</organism>
<comment type="caution">
    <text evidence="16">The sequence shown here is derived from an EMBL/GenBank/DDBJ whole genome shotgun (WGS) entry which is preliminary data.</text>
</comment>
<keyword evidence="12 14" id="KW-0066">ATP synthesis</keyword>
<evidence type="ECO:0000256" key="11">
    <source>
        <dbReference type="ARBA" id="ARBA00023136"/>
    </source>
</evidence>
<keyword evidence="10 14" id="KW-0446">Lipid-binding</keyword>
<dbReference type="EMBL" id="QKZI01000002">
    <property type="protein sequence ID" value="PZX05883.1"/>
    <property type="molecule type" value="Genomic_DNA"/>
</dbReference>
<evidence type="ECO:0000256" key="9">
    <source>
        <dbReference type="ARBA" id="ARBA00023065"/>
    </source>
</evidence>
<keyword evidence="17" id="KW-1185">Reference proteome</keyword>
<dbReference type="HAMAP" id="MF_01396">
    <property type="entry name" value="ATP_synth_c_bact"/>
    <property type="match status" value="1"/>
</dbReference>
<dbReference type="NCBIfam" id="NF005363">
    <property type="entry name" value="PRK06876.1"/>
    <property type="match status" value="1"/>
</dbReference>
<name>A0A2W7MGA4_9BACI</name>
<keyword evidence="6 14" id="KW-0812">Transmembrane</keyword>
<comment type="similarity">
    <text evidence="2 14">Belongs to the ATPase C chain family.</text>
</comment>
<keyword evidence="11 14" id="KW-0472">Membrane</keyword>
<evidence type="ECO:0000256" key="5">
    <source>
        <dbReference type="ARBA" id="ARBA00022547"/>
    </source>
</evidence>
<feature type="site" description="Reversibly protonated during proton transport" evidence="14">
    <location>
        <position position="58"/>
    </location>
</feature>
<feature type="transmembrane region" description="Helical" evidence="14">
    <location>
        <begin position="44"/>
        <end position="72"/>
    </location>
</feature>
<keyword evidence="4 14" id="KW-1003">Cell membrane</keyword>
<evidence type="ECO:0000313" key="17">
    <source>
        <dbReference type="Proteomes" id="UP000248646"/>
    </source>
</evidence>
<evidence type="ECO:0000256" key="14">
    <source>
        <dbReference type="HAMAP-Rule" id="MF_01396"/>
    </source>
</evidence>
<dbReference type="Gene3D" id="1.20.20.10">
    <property type="entry name" value="F1F0 ATP synthase subunit C"/>
    <property type="match status" value="1"/>
</dbReference>
<dbReference type="InterPro" id="IPR002379">
    <property type="entry name" value="ATPase_proteolipid_c-like_dom"/>
</dbReference>
<keyword evidence="7 14" id="KW-0375">Hydrogen ion transport</keyword>
<accession>A0A2W7MGA4</accession>
<dbReference type="NCBIfam" id="TIGR01260">
    <property type="entry name" value="ATP_synt_c"/>
    <property type="match status" value="1"/>
</dbReference>
<dbReference type="GO" id="GO:0033177">
    <property type="term" value="C:proton-transporting two-sector ATPase complex, proton-transporting domain"/>
    <property type="evidence" value="ECO:0007669"/>
    <property type="project" value="InterPro"/>
</dbReference>
<dbReference type="CDD" id="cd18185">
    <property type="entry name" value="ATP-synt_Fo_c_ATPE"/>
    <property type="match status" value="1"/>
</dbReference>
<dbReference type="Proteomes" id="UP000248646">
    <property type="component" value="Unassembled WGS sequence"/>
</dbReference>
<dbReference type="PROSITE" id="PS00605">
    <property type="entry name" value="ATPASE_C"/>
    <property type="match status" value="1"/>
</dbReference>
<dbReference type="InterPro" id="IPR000454">
    <property type="entry name" value="ATP_synth_F0_csu"/>
</dbReference>
<dbReference type="Pfam" id="PF00137">
    <property type="entry name" value="ATP-synt_C"/>
    <property type="match status" value="1"/>
</dbReference>
<evidence type="ECO:0000256" key="3">
    <source>
        <dbReference type="ARBA" id="ARBA00022448"/>
    </source>
</evidence>
<evidence type="ECO:0000256" key="4">
    <source>
        <dbReference type="ARBA" id="ARBA00022475"/>
    </source>
</evidence>
<sequence>MVGSVGLLAAAIAIGLAALGAGLGNGMIVSKTLEGIARQPEARGALQTVMFIGVALVEAIPIIAAVIAFIVLNK</sequence>
<protein>
    <recommendedName>
        <fullName evidence="14">ATP synthase subunit c</fullName>
    </recommendedName>
    <alternativeName>
        <fullName evidence="14">ATP synthase F(0) sector subunit c</fullName>
    </alternativeName>
    <alternativeName>
        <fullName evidence="14">F-type ATPase subunit c</fullName>
        <shortName evidence="14">F-ATPase subunit c</shortName>
    </alternativeName>
    <alternativeName>
        <fullName evidence="14">Lipid-binding protein</fullName>
    </alternativeName>
</protein>
<evidence type="ECO:0000259" key="15">
    <source>
        <dbReference type="Pfam" id="PF00137"/>
    </source>
</evidence>
<evidence type="ECO:0000256" key="6">
    <source>
        <dbReference type="ARBA" id="ARBA00022692"/>
    </source>
</evidence>
<comment type="caution">
    <text evidence="14">Lacks conserved residue(s) required for the propagation of feature annotation.</text>
</comment>
<dbReference type="GO" id="GO:0045259">
    <property type="term" value="C:proton-transporting ATP synthase complex"/>
    <property type="evidence" value="ECO:0007669"/>
    <property type="project" value="UniProtKB-KW"/>
</dbReference>
<dbReference type="InterPro" id="IPR020537">
    <property type="entry name" value="ATP_synth_F0_csu_DDCD_BS"/>
</dbReference>
<comment type="function">
    <text evidence="13 14">F(1)F(0) ATP synthase produces ATP from ADP in the presence of a proton or sodium gradient. F-type ATPases consist of two structural domains, F(1) containing the extramembraneous catalytic core and F(0) containing the membrane proton channel, linked together by a central stalk and a peripheral stalk. During catalysis, ATP synthesis in the catalytic domain of F(1) is coupled via a rotary mechanism of the central stalk subunits to proton translocation.</text>
</comment>
<dbReference type="GO" id="GO:0005886">
    <property type="term" value="C:plasma membrane"/>
    <property type="evidence" value="ECO:0007669"/>
    <property type="project" value="UniProtKB-SubCell"/>
</dbReference>
<dbReference type="RefSeq" id="WP_111439324.1">
    <property type="nucleotide sequence ID" value="NZ_QKZI01000002.1"/>
</dbReference>
<dbReference type="SUPFAM" id="SSF81333">
    <property type="entry name" value="F1F0 ATP synthase subunit C"/>
    <property type="match status" value="1"/>
</dbReference>
<dbReference type="FunFam" id="1.20.20.10:FF:000004">
    <property type="entry name" value="ATP synthase subunit c"/>
    <property type="match status" value="1"/>
</dbReference>
<evidence type="ECO:0000313" key="16">
    <source>
        <dbReference type="EMBL" id="PZX05883.1"/>
    </source>
</evidence>
<keyword evidence="8 14" id="KW-1133">Transmembrane helix</keyword>
<evidence type="ECO:0000256" key="12">
    <source>
        <dbReference type="ARBA" id="ARBA00023310"/>
    </source>
</evidence>
<evidence type="ECO:0000256" key="13">
    <source>
        <dbReference type="ARBA" id="ARBA00025198"/>
    </source>
</evidence>
<dbReference type="InterPro" id="IPR005953">
    <property type="entry name" value="ATP_synth_csu_bac/chlpt"/>
</dbReference>
<proteinExistence type="inferred from homology"/>
<evidence type="ECO:0000256" key="8">
    <source>
        <dbReference type="ARBA" id="ARBA00022989"/>
    </source>
</evidence>
<dbReference type="InterPro" id="IPR038662">
    <property type="entry name" value="ATP_synth_F0_csu_sf"/>
</dbReference>
<comment type="function">
    <text evidence="14">Key component of the F(0) channel; it plays a direct role in translocation across the membrane. A homomeric c-ring of between 10-14 subunits forms the central stalk rotor element with the F(1) delta and epsilon subunits.</text>
</comment>
<keyword evidence="5 14" id="KW-0138">CF(0)</keyword>
<feature type="domain" description="V-ATPase proteolipid subunit C-like" evidence="15">
    <location>
        <begin position="8"/>
        <end position="70"/>
    </location>
</feature>
<keyword evidence="3 14" id="KW-0813">Transport</keyword>
<evidence type="ECO:0000256" key="10">
    <source>
        <dbReference type="ARBA" id="ARBA00023121"/>
    </source>
</evidence>
<dbReference type="GO" id="GO:0008289">
    <property type="term" value="F:lipid binding"/>
    <property type="evidence" value="ECO:0007669"/>
    <property type="project" value="UniProtKB-KW"/>
</dbReference>
<dbReference type="InterPro" id="IPR035921">
    <property type="entry name" value="F/V-ATP_Csub_sf"/>
</dbReference>
<evidence type="ECO:0000256" key="2">
    <source>
        <dbReference type="ARBA" id="ARBA00006704"/>
    </source>
</evidence>
<evidence type="ECO:0000256" key="1">
    <source>
        <dbReference type="ARBA" id="ARBA00004141"/>
    </source>
</evidence>
<evidence type="ECO:0000256" key="7">
    <source>
        <dbReference type="ARBA" id="ARBA00022781"/>
    </source>
</evidence>